<keyword evidence="6 9" id="KW-1133">Transmembrane helix</keyword>
<organism evidence="11 12">
    <name type="scientific">Aurantiacibacter xanthus</name>
    <dbReference type="NCBI Taxonomy" id="1784712"/>
    <lineage>
        <taxon>Bacteria</taxon>
        <taxon>Pseudomonadati</taxon>
        <taxon>Pseudomonadota</taxon>
        <taxon>Alphaproteobacteria</taxon>
        <taxon>Sphingomonadales</taxon>
        <taxon>Erythrobacteraceae</taxon>
        <taxon>Aurantiacibacter</taxon>
    </lineage>
</organism>
<evidence type="ECO:0000256" key="4">
    <source>
        <dbReference type="ARBA" id="ARBA00022679"/>
    </source>
</evidence>
<sequence>MLDRVGSFLLLIAILPLMAILALIIYVSSPGPVLFRQKRIGRRGEKFTCLKFRTMATDADERLKKLLATDPEARLEWDRDQKLRNDPRVYPFGRFLRKSSLDELPQLFNVLCGEMSLVGPRPIVEAEVARYGRYFGHYCAVRPGITGLWQISGRNDVHYRRRIAFDVIYVRKGRVGDNLRILALTVPIVLASRGSY</sequence>
<keyword evidence="3" id="KW-1003">Cell membrane</keyword>
<dbReference type="InterPro" id="IPR003362">
    <property type="entry name" value="Bact_transf"/>
</dbReference>
<dbReference type="OrthoDB" id="9771846at2"/>
<keyword evidence="5 9" id="KW-0812">Transmembrane</keyword>
<evidence type="ECO:0000259" key="10">
    <source>
        <dbReference type="Pfam" id="PF02397"/>
    </source>
</evidence>
<comment type="caution">
    <text evidence="11">The sequence shown here is derived from an EMBL/GenBank/DDBJ whole genome shotgun (WGS) entry which is preliminary data.</text>
</comment>
<accession>A0A3A1P892</accession>
<dbReference type="AlphaFoldDB" id="A0A3A1P892"/>
<keyword evidence="4 11" id="KW-0808">Transferase</keyword>
<gene>
    <name evidence="11" type="ORF">D2V17_05780</name>
</gene>
<keyword evidence="8" id="KW-0270">Exopolysaccharide synthesis</keyword>
<dbReference type="GO" id="GO:0005886">
    <property type="term" value="C:plasma membrane"/>
    <property type="evidence" value="ECO:0007669"/>
    <property type="project" value="UniProtKB-SubCell"/>
</dbReference>
<comment type="similarity">
    <text evidence="2">Belongs to the bacterial sugar transferase family.</text>
</comment>
<feature type="domain" description="Bacterial sugar transferase" evidence="10">
    <location>
        <begin position="1"/>
        <end position="190"/>
    </location>
</feature>
<evidence type="ECO:0000256" key="2">
    <source>
        <dbReference type="ARBA" id="ARBA00006464"/>
    </source>
</evidence>
<evidence type="ECO:0000256" key="5">
    <source>
        <dbReference type="ARBA" id="ARBA00022692"/>
    </source>
</evidence>
<keyword evidence="7 9" id="KW-0472">Membrane</keyword>
<protein>
    <submittedName>
        <fullName evidence="11">Sugar transferase</fullName>
    </submittedName>
</protein>
<dbReference type="EMBL" id="QXFM01000057">
    <property type="protein sequence ID" value="RIV89784.1"/>
    <property type="molecule type" value="Genomic_DNA"/>
</dbReference>
<evidence type="ECO:0000313" key="12">
    <source>
        <dbReference type="Proteomes" id="UP000265366"/>
    </source>
</evidence>
<evidence type="ECO:0000256" key="9">
    <source>
        <dbReference type="SAM" id="Phobius"/>
    </source>
</evidence>
<proteinExistence type="inferred from homology"/>
<evidence type="ECO:0000256" key="7">
    <source>
        <dbReference type="ARBA" id="ARBA00023136"/>
    </source>
</evidence>
<evidence type="ECO:0000256" key="8">
    <source>
        <dbReference type="ARBA" id="ARBA00023169"/>
    </source>
</evidence>
<dbReference type="PANTHER" id="PTHR30576">
    <property type="entry name" value="COLANIC BIOSYNTHESIS UDP-GLUCOSE LIPID CARRIER TRANSFERASE"/>
    <property type="match status" value="1"/>
</dbReference>
<dbReference type="PANTHER" id="PTHR30576:SF4">
    <property type="entry name" value="UNDECAPRENYL-PHOSPHATE GALACTOSE PHOSPHOTRANSFERASE"/>
    <property type="match status" value="1"/>
</dbReference>
<feature type="transmembrane region" description="Helical" evidence="9">
    <location>
        <begin position="6"/>
        <end position="29"/>
    </location>
</feature>
<keyword evidence="12" id="KW-1185">Reference proteome</keyword>
<dbReference type="Proteomes" id="UP000265366">
    <property type="component" value="Unassembled WGS sequence"/>
</dbReference>
<dbReference type="GO" id="GO:0000271">
    <property type="term" value="P:polysaccharide biosynthetic process"/>
    <property type="evidence" value="ECO:0007669"/>
    <property type="project" value="UniProtKB-KW"/>
</dbReference>
<comment type="subcellular location">
    <subcellularLocation>
        <location evidence="1">Cell membrane</location>
    </subcellularLocation>
</comment>
<evidence type="ECO:0000256" key="1">
    <source>
        <dbReference type="ARBA" id="ARBA00004236"/>
    </source>
</evidence>
<reference evidence="11 12" key="1">
    <citation type="submission" date="2018-08" db="EMBL/GenBank/DDBJ databases">
        <title>Erythrobacter zhengii sp.nov., a bacterium isolated from deep-sea sediment.</title>
        <authorList>
            <person name="Fang C."/>
            <person name="Wu Y.-H."/>
            <person name="Sun C."/>
            <person name="Wang H."/>
            <person name="Cheng H."/>
            <person name="Meng F.-X."/>
            <person name="Wang C.-S."/>
            <person name="Xu X.-W."/>
        </authorList>
    </citation>
    <scope>NUCLEOTIDE SEQUENCE [LARGE SCALE GENOMIC DNA]</scope>
    <source>
        <strain evidence="11 12">CCTCC AB 2015396</strain>
    </source>
</reference>
<dbReference type="GO" id="GO:0016780">
    <property type="term" value="F:phosphotransferase activity, for other substituted phosphate groups"/>
    <property type="evidence" value="ECO:0007669"/>
    <property type="project" value="TreeGrafter"/>
</dbReference>
<evidence type="ECO:0000313" key="11">
    <source>
        <dbReference type="EMBL" id="RIV89784.1"/>
    </source>
</evidence>
<name>A0A3A1P892_9SPHN</name>
<evidence type="ECO:0000256" key="6">
    <source>
        <dbReference type="ARBA" id="ARBA00022989"/>
    </source>
</evidence>
<evidence type="ECO:0000256" key="3">
    <source>
        <dbReference type="ARBA" id="ARBA00022475"/>
    </source>
</evidence>
<dbReference type="Pfam" id="PF02397">
    <property type="entry name" value="Bac_transf"/>
    <property type="match status" value="1"/>
</dbReference>